<dbReference type="AlphaFoldDB" id="A0A4Y7IDL4"/>
<dbReference type="InterPro" id="IPR010431">
    <property type="entry name" value="Fascin"/>
</dbReference>
<evidence type="ECO:0000256" key="5">
    <source>
        <dbReference type="SAM" id="SignalP"/>
    </source>
</evidence>
<dbReference type="OrthoDB" id="62120at2759"/>
<dbReference type="PROSITE" id="PS00659">
    <property type="entry name" value="GLYCOSYL_HYDROL_F5"/>
    <property type="match status" value="1"/>
</dbReference>
<feature type="signal peptide" evidence="5">
    <location>
        <begin position="1"/>
        <end position="34"/>
    </location>
</feature>
<dbReference type="Gene3D" id="2.80.10.50">
    <property type="match status" value="1"/>
</dbReference>
<dbReference type="Pfam" id="PF00150">
    <property type="entry name" value="Cellulase"/>
    <property type="match status" value="1"/>
</dbReference>
<dbReference type="InterPro" id="IPR008999">
    <property type="entry name" value="Actin-crosslinking"/>
</dbReference>
<keyword evidence="5" id="KW-0732">Signal</keyword>
<dbReference type="GO" id="GO:0004553">
    <property type="term" value="F:hydrolase activity, hydrolyzing O-glycosyl compounds"/>
    <property type="evidence" value="ECO:0007669"/>
    <property type="project" value="InterPro"/>
</dbReference>
<dbReference type="Gene3D" id="3.20.20.80">
    <property type="entry name" value="Glycosidases"/>
    <property type="match status" value="1"/>
</dbReference>
<feature type="chain" id="PRO_5021295054" evidence="5">
    <location>
        <begin position="35"/>
        <end position="513"/>
    </location>
</feature>
<evidence type="ECO:0000313" key="9">
    <source>
        <dbReference type="Proteomes" id="UP000316621"/>
    </source>
</evidence>
<keyword evidence="9" id="KW-1185">Reference proteome</keyword>
<dbReference type="GO" id="GO:0051017">
    <property type="term" value="P:actin filament bundle assembly"/>
    <property type="evidence" value="ECO:0007669"/>
    <property type="project" value="TreeGrafter"/>
</dbReference>
<protein>
    <submittedName>
        <fullName evidence="8">Uncharacterized protein</fullName>
    </submittedName>
</protein>
<dbReference type="Pfam" id="PF25490">
    <property type="entry name" value="DUF7910"/>
    <property type="match status" value="1"/>
</dbReference>
<comment type="similarity">
    <text evidence="1 4">Belongs to the glycosyl hydrolase 5 (cellulase A) family.</text>
</comment>
<evidence type="ECO:0000256" key="1">
    <source>
        <dbReference type="ARBA" id="ARBA00005641"/>
    </source>
</evidence>
<dbReference type="EMBL" id="CM010715">
    <property type="protein sequence ID" value="RZC46934.1"/>
    <property type="molecule type" value="Genomic_DNA"/>
</dbReference>
<dbReference type="GO" id="GO:0000272">
    <property type="term" value="P:polysaccharide catabolic process"/>
    <property type="evidence" value="ECO:0007669"/>
    <property type="project" value="InterPro"/>
</dbReference>
<dbReference type="SUPFAM" id="SSF51445">
    <property type="entry name" value="(Trans)glycosidases"/>
    <property type="match status" value="1"/>
</dbReference>
<keyword evidence="2 4" id="KW-0378">Hydrolase</keyword>
<dbReference type="InterPro" id="IPR018087">
    <property type="entry name" value="Glyco_hydro_5_CS"/>
</dbReference>
<feature type="domain" description="DUF7910" evidence="7">
    <location>
        <begin position="69"/>
        <end position="204"/>
    </location>
</feature>
<keyword evidence="3 4" id="KW-0326">Glycosidase</keyword>
<evidence type="ECO:0000313" key="8">
    <source>
        <dbReference type="EMBL" id="RZC46934.1"/>
    </source>
</evidence>
<dbReference type="InterPro" id="IPR017853">
    <property type="entry name" value="GH"/>
</dbReference>
<feature type="domain" description="Glycoside hydrolase family 5" evidence="6">
    <location>
        <begin position="233"/>
        <end position="495"/>
    </location>
</feature>
<dbReference type="CDD" id="cd00257">
    <property type="entry name" value="beta-trefoil_FSCN-like"/>
    <property type="match status" value="1"/>
</dbReference>
<dbReference type="GO" id="GO:0007163">
    <property type="term" value="P:establishment or maintenance of cell polarity"/>
    <property type="evidence" value="ECO:0007669"/>
    <property type="project" value="TreeGrafter"/>
</dbReference>
<evidence type="ECO:0000256" key="2">
    <source>
        <dbReference type="ARBA" id="ARBA00022801"/>
    </source>
</evidence>
<dbReference type="GO" id="GO:0015629">
    <property type="term" value="C:actin cytoskeleton"/>
    <property type="evidence" value="ECO:0007669"/>
    <property type="project" value="TreeGrafter"/>
</dbReference>
<reference evidence="8 9" key="1">
    <citation type="journal article" date="2018" name="Science">
        <title>The opium poppy genome and morphinan production.</title>
        <authorList>
            <person name="Guo L."/>
            <person name="Winzer T."/>
            <person name="Yang X."/>
            <person name="Li Y."/>
            <person name="Ning Z."/>
            <person name="He Z."/>
            <person name="Teodor R."/>
            <person name="Lu Y."/>
            <person name="Bowser T.A."/>
            <person name="Graham I.A."/>
            <person name="Ye K."/>
        </authorList>
    </citation>
    <scope>NUCLEOTIDE SEQUENCE [LARGE SCALE GENOMIC DNA]</scope>
    <source>
        <strain evidence="9">cv. HN1</strain>
        <tissue evidence="8">Leaves</tissue>
    </source>
</reference>
<dbReference type="InterPro" id="IPR057232">
    <property type="entry name" value="DUF7910"/>
</dbReference>
<dbReference type="GO" id="GO:0016477">
    <property type="term" value="P:cell migration"/>
    <property type="evidence" value="ECO:0007669"/>
    <property type="project" value="TreeGrafter"/>
</dbReference>
<dbReference type="Proteomes" id="UP000316621">
    <property type="component" value="Chromosome 1"/>
</dbReference>
<evidence type="ECO:0000256" key="4">
    <source>
        <dbReference type="RuleBase" id="RU361153"/>
    </source>
</evidence>
<proteinExistence type="inferred from homology"/>
<evidence type="ECO:0000256" key="3">
    <source>
        <dbReference type="ARBA" id="ARBA00023295"/>
    </source>
</evidence>
<dbReference type="InterPro" id="IPR001547">
    <property type="entry name" value="Glyco_hydro_5"/>
</dbReference>
<sequence length="513" mass="57955">MYLVFTRIFLMDSVSCKWLLLSFFCLSWANSASCAVDGVYGGKVRGVNLGNWLVVEGWMKPSLFDGIPNGDMLDGAKVHFRSLRSNKYVCAEEGGDSGAVTVNREKASGWETFRLWRISQSEYQLRSFKGQFLSCAGQWASITTTSGSPSWKETFTIERSSNDRVRIKHSSGRYLQASSENELKANYVGTPDFDDGNAAIFVMTFDGGPLKGEYQLCNGHGPQKAKQVLTEHRNNYITREDFRFISKHGINTVRIPVGWWITKDPYPPAPYVGGGLAALDNAFRWAHELGLKCIIDLHAAPGSQNGMDHSSSRDGSIDWLISDNIQRSLEAIEFLASRYGYHPALLGIELLNEPHSPEVPLDKLLKYYRDGYDIVRKHSPAYVIMSQVIGPGDPADIYKANTGKSKVVLDLHYYNLYDSYFENISTQENIDFLYRNRKSQMDSLNAADGPLVFIGEWVNEFGKGGSTEDYRNFGRAQLDVYGSASFGWAYWSFKNVNNHWSFQWNINQNYLRL</sequence>
<evidence type="ECO:0000259" key="6">
    <source>
        <dbReference type="Pfam" id="PF00150"/>
    </source>
</evidence>
<gene>
    <name evidence="8" type="ORF">C5167_039882</name>
</gene>
<dbReference type="SUPFAM" id="SSF50405">
    <property type="entry name" value="Actin-crosslinking proteins"/>
    <property type="match status" value="1"/>
</dbReference>
<dbReference type="PANTHER" id="PTHR10551:SF9">
    <property type="entry name" value="FASCIN-2"/>
    <property type="match status" value="1"/>
</dbReference>
<dbReference type="PANTHER" id="PTHR10551">
    <property type="entry name" value="FASCIN"/>
    <property type="match status" value="1"/>
</dbReference>
<accession>A0A4Y7IDL4</accession>
<name>A0A4Y7IDL4_PAPSO</name>
<dbReference type="Gramene" id="RZC46934">
    <property type="protein sequence ID" value="RZC46934"/>
    <property type="gene ID" value="C5167_039882"/>
</dbReference>
<dbReference type="GO" id="GO:0051015">
    <property type="term" value="F:actin filament binding"/>
    <property type="evidence" value="ECO:0007669"/>
    <property type="project" value="InterPro"/>
</dbReference>
<dbReference type="OMA" id="SHRPRIR"/>
<organism evidence="8 9">
    <name type="scientific">Papaver somniferum</name>
    <name type="common">Opium poppy</name>
    <dbReference type="NCBI Taxonomy" id="3469"/>
    <lineage>
        <taxon>Eukaryota</taxon>
        <taxon>Viridiplantae</taxon>
        <taxon>Streptophyta</taxon>
        <taxon>Embryophyta</taxon>
        <taxon>Tracheophyta</taxon>
        <taxon>Spermatophyta</taxon>
        <taxon>Magnoliopsida</taxon>
        <taxon>Ranunculales</taxon>
        <taxon>Papaveraceae</taxon>
        <taxon>Papaveroideae</taxon>
        <taxon>Papaver</taxon>
    </lineage>
</organism>
<dbReference type="STRING" id="3469.A0A4Y7IDL4"/>
<dbReference type="GO" id="GO:0005737">
    <property type="term" value="C:cytoplasm"/>
    <property type="evidence" value="ECO:0007669"/>
    <property type="project" value="TreeGrafter"/>
</dbReference>
<evidence type="ECO:0000259" key="7">
    <source>
        <dbReference type="Pfam" id="PF25490"/>
    </source>
</evidence>